<reference evidence="1" key="1">
    <citation type="submission" date="2022-11" db="EMBL/GenBank/DDBJ databases">
        <title>High-quality draft genome sequence of Galbibacter sp. strain CMA-7.</title>
        <authorList>
            <person name="Wei L."/>
            <person name="Dong C."/>
            <person name="Shao Z."/>
        </authorList>
    </citation>
    <scope>NUCLEOTIDE SEQUENCE</scope>
    <source>
        <strain evidence="1">CMA-7</strain>
    </source>
</reference>
<dbReference type="EMBL" id="JAPMUA010000001">
    <property type="protein sequence ID" value="MDG3584844.1"/>
    <property type="molecule type" value="Genomic_DNA"/>
</dbReference>
<accession>A0ABT6FP56</accession>
<evidence type="ECO:0000313" key="2">
    <source>
        <dbReference type="Proteomes" id="UP001153642"/>
    </source>
</evidence>
<dbReference type="Proteomes" id="UP001153642">
    <property type="component" value="Unassembled WGS sequence"/>
</dbReference>
<name>A0ABT6FP56_9FLAO</name>
<gene>
    <name evidence="1" type="ORF">OSR52_03105</name>
</gene>
<sequence length="118" mass="14049">MKASYHLYGNRDESYIKFLNKTLASLKKDEYTEECRKQLKFLIDIYQLNAKLQNANNRFTKKYCAYCIEETERFIQNFQASAKMKRVVWMLKKLIKNCENVIGASTVIQLEEKQAYKV</sequence>
<organism evidence="1 2">
    <name type="scientific">Galbibacter pacificus</name>
    <dbReference type="NCBI Taxonomy" id="2996052"/>
    <lineage>
        <taxon>Bacteria</taxon>
        <taxon>Pseudomonadati</taxon>
        <taxon>Bacteroidota</taxon>
        <taxon>Flavobacteriia</taxon>
        <taxon>Flavobacteriales</taxon>
        <taxon>Flavobacteriaceae</taxon>
        <taxon>Galbibacter</taxon>
    </lineage>
</organism>
<dbReference type="RefSeq" id="WP_277898601.1">
    <property type="nucleotide sequence ID" value="NZ_JAPMUA010000001.1"/>
</dbReference>
<keyword evidence="2" id="KW-1185">Reference proteome</keyword>
<comment type="caution">
    <text evidence="1">The sequence shown here is derived from an EMBL/GenBank/DDBJ whole genome shotgun (WGS) entry which is preliminary data.</text>
</comment>
<proteinExistence type="predicted"/>
<protein>
    <submittedName>
        <fullName evidence="1">Uncharacterized protein</fullName>
    </submittedName>
</protein>
<evidence type="ECO:0000313" key="1">
    <source>
        <dbReference type="EMBL" id="MDG3584844.1"/>
    </source>
</evidence>